<proteinExistence type="predicted"/>
<sequence length="269" mass="29681">MTQSLSQVGLQNYYQKLVDRGLISLSRASETLEALSSPSVSNYPRCLFCSHLLIACRGCSNVTCDNFCCKGARAVASCQLCFSTLALSKECSQIDCSTRAHFIDDTICPDCVKPTDGHILCVCEDTWVCGPCATQKILNLCGRCPRCQRCFCFFRCRYINVCVDCHKMTFCNDCMEEELSDEGSLSAPKSVDLVATCEECGSRICIDCVEENGSRCDSCNNAYCKICSENEECLDCGALVCLDCSTEYGYGCRSKNTCMFSRNTISFVD</sequence>
<dbReference type="Proteomes" id="UP000054485">
    <property type="component" value="Unassembled WGS sequence"/>
</dbReference>
<dbReference type="HOGENOM" id="CLU_1035034_0_0_1"/>
<keyword evidence="2" id="KW-1185">Reference proteome</keyword>
<dbReference type="EMBL" id="KN835879">
    <property type="protein sequence ID" value="KIK33733.1"/>
    <property type="molecule type" value="Genomic_DNA"/>
</dbReference>
<gene>
    <name evidence="1" type="ORF">CY34DRAFT_686950</name>
</gene>
<evidence type="ECO:0000313" key="1">
    <source>
        <dbReference type="EMBL" id="KIK33733.1"/>
    </source>
</evidence>
<protein>
    <submittedName>
        <fullName evidence="1">Uncharacterized protein</fullName>
    </submittedName>
</protein>
<evidence type="ECO:0000313" key="2">
    <source>
        <dbReference type="Proteomes" id="UP000054485"/>
    </source>
</evidence>
<reference evidence="2" key="2">
    <citation type="submission" date="2015-01" db="EMBL/GenBank/DDBJ databases">
        <title>Evolutionary Origins and Diversification of the Mycorrhizal Mutualists.</title>
        <authorList>
            <consortium name="DOE Joint Genome Institute"/>
            <consortium name="Mycorrhizal Genomics Consortium"/>
            <person name="Kohler A."/>
            <person name="Kuo A."/>
            <person name="Nagy L.G."/>
            <person name="Floudas D."/>
            <person name="Copeland A."/>
            <person name="Barry K.W."/>
            <person name="Cichocki N."/>
            <person name="Veneault-Fourrey C."/>
            <person name="LaButti K."/>
            <person name="Lindquist E.A."/>
            <person name="Lipzen A."/>
            <person name="Lundell T."/>
            <person name="Morin E."/>
            <person name="Murat C."/>
            <person name="Riley R."/>
            <person name="Ohm R."/>
            <person name="Sun H."/>
            <person name="Tunlid A."/>
            <person name="Henrissat B."/>
            <person name="Grigoriev I.V."/>
            <person name="Hibbett D.S."/>
            <person name="Martin F."/>
        </authorList>
    </citation>
    <scope>NUCLEOTIDE SEQUENCE [LARGE SCALE GENOMIC DNA]</scope>
    <source>
        <strain evidence="2">UH-Slu-Lm8-n1</strain>
    </source>
</reference>
<name>A0A0D0AP08_9AGAM</name>
<reference evidence="1 2" key="1">
    <citation type="submission" date="2014-04" db="EMBL/GenBank/DDBJ databases">
        <authorList>
            <consortium name="DOE Joint Genome Institute"/>
            <person name="Kuo A."/>
            <person name="Ruytinx J."/>
            <person name="Rineau F."/>
            <person name="Colpaert J."/>
            <person name="Kohler A."/>
            <person name="Nagy L.G."/>
            <person name="Floudas D."/>
            <person name="Copeland A."/>
            <person name="Barry K.W."/>
            <person name="Cichocki N."/>
            <person name="Veneault-Fourrey C."/>
            <person name="LaButti K."/>
            <person name="Lindquist E.A."/>
            <person name="Lipzen A."/>
            <person name="Lundell T."/>
            <person name="Morin E."/>
            <person name="Murat C."/>
            <person name="Sun H."/>
            <person name="Tunlid A."/>
            <person name="Henrissat B."/>
            <person name="Grigoriev I.V."/>
            <person name="Hibbett D.S."/>
            <person name="Martin F."/>
            <person name="Nordberg H.P."/>
            <person name="Cantor M.N."/>
            <person name="Hua S.X."/>
        </authorList>
    </citation>
    <scope>NUCLEOTIDE SEQUENCE [LARGE SCALE GENOMIC DNA]</scope>
    <source>
        <strain evidence="1 2">UH-Slu-Lm8-n1</strain>
    </source>
</reference>
<organism evidence="1 2">
    <name type="scientific">Suillus luteus UH-Slu-Lm8-n1</name>
    <dbReference type="NCBI Taxonomy" id="930992"/>
    <lineage>
        <taxon>Eukaryota</taxon>
        <taxon>Fungi</taxon>
        <taxon>Dikarya</taxon>
        <taxon>Basidiomycota</taxon>
        <taxon>Agaricomycotina</taxon>
        <taxon>Agaricomycetes</taxon>
        <taxon>Agaricomycetidae</taxon>
        <taxon>Boletales</taxon>
        <taxon>Suillineae</taxon>
        <taxon>Suillaceae</taxon>
        <taxon>Suillus</taxon>
    </lineage>
</organism>
<dbReference type="OrthoDB" id="2683234at2759"/>
<accession>A0A0D0AP08</accession>
<dbReference type="InParanoid" id="A0A0D0AP08"/>
<dbReference type="AlphaFoldDB" id="A0A0D0AP08"/>